<dbReference type="InterPro" id="IPR007173">
    <property type="entry name" value="ALO_C"/>
</dbReference>
<evidence type="ECO:0000259" key="5">
    <source>
        <dbReference type="PROSITE" id="PS51387"/>
    </source>
</evidence>
<evidence type="ECO:0000313" key="7">
    <source>
        <dbReference type="Proteomes" id="UP001583177"/>
    </source>
</evidence>
<gene>
    <name evidence="6" type="ORF">Daus18300_004575</name>
</gene>
<feature type="domain" description="FAD-binding PCMH-type" evidence="5">
    <location>
        <begin position="87"/>
        <end position="291"/>
    </location>
</feature>
<dbReference type="Gene3D" id="3.30.465.10">
    <property type="match status" value="1"/>
</dbReference>
<evidence type="ECO:0000256" key="3">
    <source>
        <dbReference type="ARBA" id="ARBA00023002"/>
    </source>
</evidence>
<dbReference type="SUPFAM" id="SSF56176">
    <property type="entry name" value="FAD-binding/transporter-associated domain-like"/>
    <property type="match status" value="1"/>
</dbReference>
<name>A0ABR3X8K6_9PEZI</name>
<evidence type="ECO:0000256" key="4">
    <source>
        <dbReference type="ARBA" id="ARBA00033418"/>
    </source>
</evidence>
<protein>
    <recommendedName>
        <fullName evidence="2">D-arabinono-1,4-lactone oxidase</fullName>
        <ecNumber evidence="2">1.1.3.37</ecNumber>
    </recommendedName>
    <alternativeName>
        <fullName evidence="4">L-galactono-gamma-lactone oxidase</fullName>
    </alternativeName>
</protein>
<dbReference type="Pfam" id="PF04030">
    <property type="entry name" value="ALO"/>
    <property type="match status" value="1"/>
</dbReference>
<dbReference type="InterPro" id="IPR016169">
    <property type="entry name" value="FAD-bd_PCMH_sub2"/>
</dbReference>
<reference evidence="6 7" key="1">
    <citation type="journal article" date="2024" name="IMA Fungus">
        <title>IMA Genome - F19 : A genome assembly and annotation guide to empower mycologists, including annotated draft genome sequences of Ceratocystis pirilliformis, Diaporthe australafricana, Fusarium ophioides, Paecilomyces lecythidis, and Sporothrix stenoceras.</title>
        <authorList>
            <person name="Aylward J."/>
            <person name="Wilson A.M."/>
            <person name="Visagie C.M."/>
            <person name="Spraker J."/>
            <person name="Barnes I."/>
            <person name="Buitendag C."/>
            <person name="Ceriani C."/>
            <person name="Del Mar Angel L."/>
            <person name="du Plessis D."/>
            <person name="Fuchs T."/>
            <person name="Gasser K."/>
            <person name="Kramer D."/>
            <person name="Li W."/>
            <person name="Munsamy K."/>
            <person name="Piso A."/>
            <person name="Price J.L."/>
            <person name="Sonnekus B."/>
            <person name="Thomas C."/>
            <person name="van der Nest A."/>
            <person name="van Dijk A."/>
            <person name="van Heerden A."/>
            <person name="van Vuuren N."/>
            <person name="Yilmaz N."/>
            <person name="Duong T.A."/>
            <person name="van der Merwe N.A."/>
            <person name="Wingfield M.J."/>
            <person name="Wingfield B.D."/>
        </authorList>
    </citation>
    <scope>NUCLEOTIDE SEQUENCE [LARGE SCALE GENOMIC DNA]</scope>
    <source>
        <strain evidence="6 7">CMW 18300</strain>
    </source>
</reference>
<dbReference type="InterPro" id="IPR010031">
    <property type="entry name" value="FAD_lactone_oxidase-like"/>
</dbReference>
<evidence type="ECO:0000313" key="6">
    <source>
        <dbReference type="EMBL" id="KAL1871939.1"/>
    </source>
</evidence>
<organism evidence="6 7">
    <name type="scientific">Diaporthe australafricana</name>
    <dbReference type="NCBI Taxonomy" id="127596"/>
    <lineage>
        <taxon>Eukaryota</taxon>
        <taxon>Fungi</taxon>
        <taxon>Dikarya</taxon>
        <taxon>Ascomycota</taxon>
        <taxon>Pezizomycotina</taxon>
        <taxon>Sordariomycetes</taxon>
        <taxon>Sordariomycetidae</taxon>
        <taxon>Diaporthales</taxon>
        <taxon>Diaporthaceae</taxon>
        <taxon>Diaporthe</taxon>
    </lineage>
</organism>
<dbReference type="PANTHER" id="PTHR43762">
    <property type="entry name" value="L-GULONOLACTONE OXIDASE"/>
    <property type="match status" value="1"/>
</dbReference>
<keyword evidence="7" id="KW-1185">Reference proteome</keyword>
<evidence type="ECO:0000256" key="1">
    <source>
        <dbReference type="ARBA" id="ARBA00005083"/>
    </source>
</evidence>
<dbReference type="Pfam" id="PF01565">
    <property type="entry name" value="FAD_binding_4"/>
    <property type="match status" value="1"/>
</dbReference>
<keyword evidence="3" id="KW-0560">Oxidoreductase</keyword>
<dbReference type="EMBL" id="JAWRVE010000031">
    <property type="protein sequence ID" value="KAL1871939.1"/>
    <property type="molecule type" value="Genomic_DNA"/>
</dbReference>
<proteinExistence type="predicted"/>
<sequence length="573" mass="63055">MDLGVATHSFSHVAHHYGSAAAGSQNRAALRPDPKSTIPDVVRMDAELGRRDATTWTDENSDNSNHISKTLTERADPNQWSDWLGEQTCTPLTKAEPTSLDQLVVIINDADASKQRVRAVGSGHSTSDITRTDNAVLVDPHEMAAVLEVDPGTLNQRGSGMSLIRVQSGILIKDLNQKLDDQGLALTHMPAYDGQTISGAMNTGTHGSGALWGPMVSMVRSIVMVVENGTVFQIEPSNGAITDPTKFSGKLSEVSDVSVFLVQNDDWFHAAQVSMGCLGVIYSYTIEVTAAFHVSENRTAVRWEDIKGQFAPEFFNPLPAPLADWDHFELVVSPYLDDDDDNKHPCVWIERARVGDTPKRGARQDFWGRILEDLGILFTGVLDDILNIFPRLAPSSINTAMQSLTTDDAPYVDSSYTVFKVLDSELELRAHAIELHFEARDLVATVDQLMTTFQTIADQKQLYVAGPIGIRFIAASDALLVPQAGRLTATAEMSNIVGIQRGVELLQEVKSAMSSADRSIRVHWGLDLDTVTAQDLRDWYGDNLDKWLSVYRELNVKGMFNNKFTDRINITVS</sequence>
<dbReference type="InterPro" id="IPR006094">
    <property type="entry name" value="Oxid_FAD_bind_N"/>
</dbReference>
<dbReference type="Gene3D" id="3.30.43.10">
    <property type="entry name" value="Uridine Diphospho-n-acetylenolpyruvylglucosamine Reductase, domain 2"/>
    <property type="match status" value="1"/>
</dbReference>
<dbReference type="Proteomes" id="UP001583177">
    <property type="component" value="Unassembled WGS sequence"/>
</dbReference>
<evidence type="ECO:0000256" key="2">
    <source>
        <dbReference type="ARBA" id="ARBA00013136"/>
    </source>
</evidence>
<comment type="pathway">
    <text evidence="1">Cofactor biosynthesis; D-erythroascorbate biosynthesis; dehydro-D-arabinono-1,4-lactone from D-arabinose: step 2/2.</text>
</comment>
<dbReference type="EC" id="1.1.3.37" evidence="2"/>
<dbReference type="PANTHER" id="PTHR43762:SF1">
    <property type="entry name" value="D-ARABINONO-1,4-LACTONE OXIDASE"/>
    <property type="match status" value="1"/>
</dbReference>
<dbReference type="PIRSF" id="PIRSF000136">
    <property type="entry name" value="LGO_GLO"/>
    <property type="match status" value="1"/>
</dbReference>
<accession>A0ABR3X8K6</accession>
<dbReference type="InterPro" id="IPR036318">
    <property type="entry name" value="FAD-bd_PCMH-like_sf"/>
</dbReference>
<dbReference type="InterPro" id="IPR016166">
    <property type="entry name" value="FAD-bd_PCMH"/>
</dbReference>
<comment type="caution">
    <text evidence="6">The sequence shown here is derived from an EMBL/GenBank/DDBJ whole genome shotgun (WGS) entry which is preliminary data.</text>
</comment>
<dbReference type="InterPro" id="IPR016167">
    <property type="entry name" value="FAD-bd_PCMH_sub1"/>
</dbReference>
<dbReference type="PROSITE" id="PS51387">
    <property type="entry name" value="FAD_PCMH"/>
    <property type="match status" value="1"/>
</dbReference>